<proteinExistence type="inferred from homology"/>
<dbReference type="Proteomes" id="UP000006786">
    <property type="component" value="Unassembled WGS sequence"/>
</dbReference>
<name>K2MJD0_9HYPH</name>
<dbReference type="PATRIC" id="fig|391937.3.peg.107"/>
<gene>
    <name evidence="9" type="ORF">NA2_00515</name>
</gene>
<evidence type="ECO:0000256" key="2">
    <source>
        <dbReference type="ARBA" id="ARBA00010735"/>
    </source>
</evidence>
<evidence type="ECO:0000256" key="8">
    <source>
        <dbReference type="SAM" id="Phobius"/>
    </source>
</evidence>
<accession>K2MJD0</accession>
<protein>
    <recommendedName>
        <fullName evidence="11">AzlC family protein</fullName>
    </recommendedName>
</protein>
<feature type="transmembrane region" description="Helical" evidence="8">
    <location>
        <begin position="24"/>
        <end position="42"/>
    </location>
</feature>
<evidence type="ECO:0000313" key="10">
    <source>
        <dbReference type="Proteomes" id="UP000006786"/>
    </source>
</evidence>
<keyword evidence="10" id="KW-1185">Reference proteome</keyword>
<comment type="similarity">
    <text evidence="2">Belongs to the AzlC family.</text>
</comment>
<evidence type="ECO:0000256" key="4">
    <source>
        <dbReference type="ARBA" id="ARBA00022475"/>
    </source>
</evidence>
<feature type="transmembrane region" description="Helical" evidence="8">
    <location>
        <begin position="75"/>
        <end position="96"/>
    </location>
</feature>
<dbReference type="Pfam" id="PF03591">
    <property type="entry name" value="AzlC"/>
    <property type="match status" value="1"/>
</dbReference>
<dbReference type="PANTHER" id="PTHR34979:SF1">
    <property type="entry name" value="INNER MEMBRANE PROTEIN YGAZ"/>
    <property type="match status" value="1"/>
</dbReference>
<feature type="transmembrane region" description="Helical" evidence="8">
    <location>
        <begin position="48"/>
        <end position="68"/>
    </location>
</feature>
<keyword evidence="4" id="KW-1003">Cell membrane</keyword>
<evidence type="ECO:0000256" key="6">
    <source>
        <dbReference type="ARBA" id="ARBA00022989"/>
    </source>
</evidence>
<evidence type="ECO:0000256" key="1">
    <source>
        <dbReference type="ARBA" id="ARBA00004651"/>
    </source>
</evidence>
<comment type="subcellular location">
    <subcellularLocation>
        <location evidence="1">Cell membrane</location>
        <topology evidence="1">Multi-pass membrane protein</topology>
    </subcellularLocation>
</comment>
<dbReference type="STRING" id="391937.NA2_00515"/>
<feature type="transmembrane region" description="Helical" evidence="8">
    <location>
        <begin position="193"/>
        <end position="209"/>
    </location>
</feature>
<dbReference type="GO" id="GO:0005886">
    <property type="term" value="C:plasma membrane"/>
    <property type="evidence" value="ECO:0007669"/>
    <property type="project" value="UniProtKB-SubCell"/>
</dbReference>
<evidence type="ECO:0000313" key="9">
    <source>
        <dbReference type="EMBL" id="EKF20815.1"/>
    </source>
</evidence>
<dbReference type="AlphaFoldDB" id="K2MJD0"/>
<feature type="transmembrane region" description="Helical" evidence="8">
    <location>
        <begin position="169"/>
        <end position="186"/>
    </location>
</feature>
<organism evidence="9 10">
    <name type="scientific">Nitratireductor pacificus pht-3B</name>
    <dbReference type="NCBI Taxonomy" id="391937"/>
    <lineage>
        <taxon>Bacteria</taxon>
        <taxon>Pseudomonadati</taxon>
        <taxon>Pseudomonadota</taxon>
        <taxon>Alphaproteobacteria</taxon>
        <taxon>Hyphomicrobiales</taxon>
        <taxon>Phyllobacteriaceae</taxon>
        <taxon>Nitratireductor</taxon>
    </lineage>
</organism>
<dbReference type="PANTHER" id="PTHR34979">
    <property type="entry name" value="INNER MEMBRANE PROTEIN YGAZ"/>
    <property type="match status" value="1"/>
</dbReference>
<dbReference type="EMBL" id="AMRM01000001">
    <property type="protein sequence ID" value="EKF20815.1"/>
    <property type="molecule type" value="Genomic_DNA"/>
</dbReference>
<keyword evidence="5 8" id="KW-0812">Transmembrane</keyword>
<evidence type="ECO:0000256" key="7">
    <source>
        <dbReference type="ARBA" id="ARBA00023136"/>
    </source>
</evidence>
<evidence type="ECO:0000256" key="5">
    <source>
        <dbReference type="ARBA" id="ARBA00022692"/>
    </source>
</evidence>
<keyword evidence="6 8" id="KW-1133">Transmembrane helix</keyword>
<keyword evidence="7 8" id="KW-0472">Membrane</keyword>
<evidence type="ECO:0000256" key="3">
    <source>
        <dbReference type="ARBA" id="ARBA00022448"/>
    </source>
</evidence>
<keyword evidence="3" id="KW-0813">Transport</keyword>
<comment type="caution">
    <text evidence="9">The sequence shown here is derived from an EMBL/GenBank/DDBJ whole genome shotgun (WGS) entry which is preliminary data.</text>
</comment>
<reference evidence="9 10" key="1">
    <citation type="journal article" date="2012" name="J. Bacteriol.">
        <title>Genome Sequence of Nitratireductor pacificus Type Strain pht-3B.</title>
        <authorList>
            <person name="Lai Q."/>
            <person name="Li G."/>
            <person name="Shao Z."/>
        </authorList>
    </citation>
    <scope>NUCLEOTIDE SEQUENCE [LARGE SCALE GENOMIC DNA]</scope>
    <source>
        <strain evidence="10">pht-3B</strain>
    </source>
</reference>
<evidence type="ECO:0008006" key="11">
    <source>
        <dbReference type="Google" id="ProtNLM"/>
    </source>
</evidence>
<sequence length="243" mass="26079">MMATDIVKDSTGPGELAQGLRDSLPVVVAAAPFGVLFGALAADNGLTAFEAMLMSATIFAGASQMVGIELFGQKVAPWLIVVSIFAVNFRHVLYSATLGRKITHWSPVQRLLGFFLLVDPMFAEAERRGEQGKRISFLWYLGAALPVYVTWVAEAWVGALFGRMMPDTHALGIDFLLPIYFLGLVMGFHKRPLWLPVVAVSAVASIIAYKTVGSPWHVSIGAFAGVLLAAVMAPTSGGQEEQP</sequence>
<dbReference type="eggNOG" id="COG1296">
    <property type="taxonomic scope" value="Bacteria"/>
</dbReference>
<feature type="transmembrane region" description="Helical" evidence="8">
    <location>
        <begin position="137"/>
        <end position="157"/>
    </location>
</feature>
<feature type="transmembrane region" description="Helical" evidence="8">
    <location>
        <begin position="215"/>
        <end position="233"/>
    </location>
</feature>
<dbReference type="InterPro" id="IPR011606">
    <property type="entry name" value="Brnchd-chn_aa_trnsp_permease"/>
</dbReference>
<dbReference type="GO" id="GO:1903785">
    <property type="term" value="P:L-valine transmembrane transport"/>
    <property type="evidence" value="ECO:0007669"/>
    <property type="project" value="TreeGrafter"/>
</dbReference>